<sequence length="150" mass="17267">MRQSPQRKKGDGQRVRVQRKTPLLPHLQETEKEEPRPPWPKRESHIYHLSEQARQEPLDQGNRWKGVEKTWRPRTGKGIRPQRTQREEPGEVEGKLGIQGGSKEIHCGDTPLTANLGKHQRSQDELQGGREHLTQEICLTIQHTTNGNCP</sequence>
<accession>A0AAV7LP34</accession>
<organism evidence="2 3">
    <name type="scientific">Pleurodeles waltl</name>
    <name type="common">Iberian ribbed newt</name>
    <dbReference type="NCBI Taxonomy" id="8319"/>
    <lineage>
        <taxon>Eukaryota</taxon>
        <taxon>Metazoa</taxon>
        <taxon>Chordata</taxon>
        <taxon>Craniata</taxon>
        <taxon>Vertebrata</taxon>
        <taxon>Euteleostomi</taxon>
        <taxon>Amphibia</taxon>
        <taxon>Batrachia</taxon>
        <taxon>Caudata</taxon>
        <taxon>Salamandroidea</taxon>
        <taxon>Salamandridae</taxon>
        <taxon>Pleurodelinae</taxon>
        <taxon>Pleurodeles</taxon>
    </lineage>
</organism>
<feature type="compositionally biased region" description="Basic and acidic residues" evidence="1">
    <location>
        <begin position="28"/>
        <end position="57"/>
    </location>
</feature>
<dbReference type="EMBL" id="JANPWB010000015">
    <property type="protein sequence ID" value="KAJ1092798.1"/>
    <property type="molecule type" value="Genomic_DNA"/>
</dbReference>
<evidence type="ECO:0000313" key="2">
    <source>
        <dbReference type="EMBL" id="KAJ1092798.1"/>
    </source>
</evidence>
<gene>
    <name evidence="2" type="ORF">NDU88_005908</name>
</gene>
<keyword evidence="3" id="KW-1185">Reference proteome</keyword>
<evidence type="ECO:0000313" key="3">
    <source>
        <dbReference type="Proteomes" id="UP001066276"/>
    </source>
</evidence>
<proteinExistence type="predicted"/>
<feature type="region of interest" description="Disordered" evidence="1">
    <location>
        <begin position="1"/>
        <end position="129"/>
    </location>
</feature>
<comment type="caution">
    <text evidence="2">The sequence shown here is derived from an EMBL/GenBank/DDBJ whole genome shotgun (WGS) entry which is preliminary data.</text>
</comment>
<dbReference type="AlphaFoldDB" id="A0AAV7LP34"/>
<evidence type="ECO:0000256" key="1">
    <source>
        <dbReference type="SAM" id="MobiDB-lite"/>
    </source>
</evidence>
<feature type="compositionally biased region" description="Basic and acidic residues" evidence="1">
    <location>
        <begin position="84"/>
        <end position="94"/>
    </location>
</feature>
<protein>
    <submittedName>
        <fullName evidence="2">Uncharacterized protein</fullName>
    </submittedName>
</protein>
<dbReference type="Proteomes" id="UP001066276">
    <property type="component" value="Chromosome 11"/>
</dbReference>
<name>A0AAV7LP34_PLEWA</name>
<reference evidence="2" key="1">
    <citation type="journal article" date="2022" name="bioRxiv">
        <title>Sequencing and chromosome-scale assembly of the giantPleurodeles waltlgenome.</title>
        <authorList>
            <person name="Brown T."/>
            <person name="Elewa A."/>
            <person name="Iarovenko S."/>
            <person name="Subramanian E."/>
            <person name="Araus A.J."/>
            <person name="Petzold A."/>
            <person name="Susuki M."/>
            <person name="Suzuki K.-i.T."/>
            <person name="Hayashi T."/>
            <person name="Toyoda A."/>
            <person name="Oliveira C."/>
            <person name="Osipova E."/>
            <person name="Leigh N.D."/>
            <person name="Simon A."/>
            <person name="Yun M.H."/>
        </authorList>
    </citation>
    <scope>NUCLEOTIDE SEQUENCE</scope>
    <source>
        <strain evidence="2">20211129_DDA</strain>
        <tissue evidence="2">Liver</tissue>
    </source>
</reference>